<feature type="signal peptide" evidence="1">
    <location>
        <begin position="1"/>
        <end position="20"/>
    </location>
</feature>
<dbReference type="Proteomes" id="UP000487929">
    <property type="component" value="Unassembled WGS sequence"/>
</dbReference>
<dbReference type="OrthoDB" id="8480939at2"/>
<dbReference type="RefSeq" id="WP_161430795.1">
    <property type="nucleotide sequence ID" value="NZ_WUTT01000001.1"/>
</dbReference>
<dbReference type="AlphaFoldDB" id="A0A7X4W3S1"/>
<evidence type="ECO:0000313" key="2">
    <source>
        <dbReference type="EMBL" id="NAW33623.1"/>
    </source>
</evidence>
<accession>A0A7X4W3S1</accession>
<feature type="chain" id="PRO_5031369321" evidence="1">
    <location>
        <begin position="21"/>
        <end position="84"/>
    </location>
</feature>
<evidence type="ECO:0000313" key="3">
    <source>
        <dbReference type="Proteomes" id="UP000487929"/>
    </source>
</evidence>
<gene>
    <name evidence="2" type="ORF">GRB96_04195</name>
</gene>
<protein>
    <submittedName>
        <fullName evidence="2">Uncharacterized protein</fullName>
    </submittedName>
</protein>
<evidence type="ECO:0000256" key="1">
    <source>
        <dbReference type="SAM" id="SignalP"/>
    </source>
</evidence>
<keyword evidence="1" id="KW-0732">Signal</keyword>
<dbReference type="EMBL" id="WUTT01000001">
    <property type="protein sequence ID" value="NAW33623.1"/>
    <property type="molecule type" value="Genomic_DNA"/>
</dbReference>
<organism evidence="2 3">
    <name type="scientific">Halomonas alimentaria</name>
    <dbReference type="NCBI Taxonomy" id="147248"/>
    <lineage>
        <taxon>Bacteria</taxon>
        <taxon>Pseudomonadati</taxon>
        <taxon>Pseudomonadota</taxon>
        <taxon>Gammaproteobacteria</taxon>
        <taxon>Oceanospirillales</taxon>
        <taxon>Halomonadaceae</taxon>
        <taxon>Halomonas</taxon>
    </lineage>
</organism>
<comment type="caution">
    <text evidence="2">The sequence shown here is derived from an EMBL/GenBank/DDBJ whole genome shotgun (WGS) entry which is preliminary data.</text>
</comment>
<sequence length="84" mass="9170">MIKKSLIALAAMLFSASAWAHMCPTLMGDIDQALEDDTTVAEVDESTLEEVRDLRARGEEAHQAGDHDESVALLEEAKEKLGLM</sequence>
<proteinExistence type="predicted"/>
<keyword evidence="3" id="KW-1185">Reference proteome</keyword>
<name>A0A7X4W3S1_9GAMM</name>
<reference evidence="2 3" key="1">
    <citation type="submission" date="2019-12" db="EMBL/GenBank/DDBJ databases">
        <title>Draft genome sequencing of Halomonas alimentaria DSM 15356.</title>
        <authorList>
            <person name="Pandiyan K."/>
            <person name="Kushwaha P."/>
            <person name="Gowdham M."/>
            <person name="Chakdar H."/>
            <person name="Singh A."/>
            <person name="Kumar M."/>
            <person name="Saxena A.K."/>
        </authorList>
    </citation>
    <scope>NUCLEOTIDE SEQUENCE [LARGE SCALE GENOMIC DNA]</scope>
    <source>
        <strain evidence="2 3">DSM 15356</strain>
    </source>
</reference>